<dbReference type="SMART" id="SM00823">
    <property type="entry name" value="PKS_PP"/>
    <property type="match status" value="1"/>
</dbReference>
<comment type="pathway">
    <text evidence="2">Antibiotic biosynthesis.</text>
</comment>
<feature type="domain" description="PKS/mFAS DH" evidence="12">
    <location>
        <begin position="897"/>
        <end position="1159"/>
    </location>
</feature>
<dbReference type="Proteomes" id="UP001144096">
    <property type="component" value="Unassembled WGS sequence"/>
</dbReference>
<dbReference type="GO" id="GO:0016491">
    <property type="term" value="F:oxidoreductase activity"/>
    <property type="evidence" value="ECO:0007669"/>
    <property type="project" value="InterPro"/>
</dbReference>
<dbReference type="GO" id="GO:0033068">
    <property type="term" value="P:macrolide biosynthetic process"/>
    <property type="evidence" value="ECO:0007669"/>
    <property type="project" value="UniProtKB-ARBA"/>
</dbReference>
<dbReference type="SUPFAM" id="SSF55048">
    <property type="entry name" value="Probable ACP-binding domain of malonyl-CoA ACP transacylase"/>
    <property type="match status" value="1"/>
</dbReference>
<evidence type="ECO:0000259" key="10">
    <source>
        <dbReference type="PROSITE" id="PS50075"/>
    </source>
</evidence>
<dbReference type="SUPFAM" id="SSF53901">
    <property type="entry name" value="Thiolase-like"/>
    <property type="match status" value="1"/>
</dbReference>
<evidence type="ECO:0000256" key="9">
    <source>
        <dbReference type="PROSITE-ProRule" id="PRU01363"/>
    </source>
</evidence>
<dbReference type="InterPro" id="IPR016035">
    <property type="entry name" value="Acyl_Trfase/lysoPLipase"/>
</dbReference>
<dbReference type="CDD" id="cd08956">
    <property type="entry name" value="KR_3_FAS_SDR_x"/>
    <property type="match status" value="1"/>
</dbReference>
<gene>
    <name evidence="13" type="ORF">M8542_47455</name>
</gene>
<dbReference type="SMART" id="SM00825">
    <property type="entry name" value="PKS_KS"/>
    <property type="match status" value="1"/>
</dbReference>
<dbReference type="GO" id="GO:0006633">
    <property type="term" value="P:fatty acid biosynthetic process"/>
    <property type="evidence" value="ECO:0007669"/>
    <property type="project" value="InterPro"/>
</dbReference>
<evidence type="ECO:0000256" key="1">
    <source>
        <dbReference type="ARBA" id="ARBA00001957"/>
    </source>
</evidence>
<dbReference type="PANTHER" id="PTHR43775:SF51">
    <property type="entry name" value="INACTIVE PHENOLPHTHIOCEROL SYNTHESIS POLYKETIDE SYNTHASE TYPE I PKS1-RELATED"/>
    <property type="match status" value="1"/>
</dbReference>
<keyword evidence="7" id="KW-0511">Multifunctional enzyme</keyword>
<evidence type="ECO:0000256" key="6">
    <source>
        <dbReference type="ARBA" id="ARBA00023194"/>
    </source>
</evidence>
<dbReference type="Pfam" id="PF00550">
    <property type="entry name" value="PP-binding"/>
    <property type="match status" value="1"/>
</dbReference>
<dbReference type="InterPro" id="IPR020807">
    <property type="entry name" value="PKS_DH"/>
</dbReference>
<dbReference type="PANTHER" id="PTHR43775">
    <property type="entry name" value="FATTY ACID SYNTHASE"/>
    <property type="match status" value="1"/>
</dbReference>
<keyword evidence="6" id="KW-0045">Antibiotic biosynthesis</keyword>
<dbReference type="GO" id="GO:0004315">
    <property type="term" value="F:3-oxoacyl-[acyl-carrier-protein] synthase activity"/>
    <property type="evidence" value="ECO:0007669"/>
    <property type="project" value="InterPro"/>
</dbReference>
<dbReference type="InterPro" id="IPR014030">
    <property type="entry name" value="Ketoacyl_synth_N"/>
</dbReference>
<dbReference type="InterPro" id="IPR057326">
    <property type="entry name" value="KR_dom"/>
</dbReference>
<dbReference type="InterPro" id="IPR018201">
    <property type="entry name" value="Ketoacyl_synth_AS"/>
</dbReference>
<dbReference type="Gene3D" id="3.10.129.110">
    <property type="entry name" value="Polyketide synthase dehydratase"/>
    <property type="match status" value="1"/>
</dbReference>
<dbReference type="CDD" id="cd05195">
    <property type="entry name" value="enoyl_red"/>
    <property type="match status" value="1"/>
</dbReference>
<dbReference type="GO" id="GO:0031177">
    <property type="term" value="F:phosphopantetheine binding"/>
    <property type="evidence" value="ECO:0007669"/>
    <property type="project" value="InterPro"/>
</dbReference>
<dbReference type="Gene3D" id="3.90.180.10">
    <property type="entry name" value="Medium-chain alcohol dehydrogenases, catalytic domain"/>
    <property type="match status" value="1"/>
</dbReference>
<dbReference type="Gene3D" id="1.10.1200.10">
    <property type="entry name" value="ACP-like"/>
    <property type="match status" value="1"/>
</dbReference>
<sequence>MTAPDEKVVAALRASVKETERLRLQNQQLRGAAHEPVAIVGMGCRFPGGVRTPEDLWRLVADGADAIGEFPADRGWDADALYDPDPDAAGKSYVRTGGFLHGSNNFDAGFFGISPREAVAMDPQQRQLLEVAWETLENAGLDPLALKGSPTGVYVGVIHSSYADRLPSVPGELESYVDNGNLSSVASGRISYTLGLEGPAVSVDTACSSSLVALNLAVRALRSQDCSLALAGGATIMASESSFVNFSRQRAVAPDGRSKAFADSADGFGVSEGVGFLLLERLSDAVRNGHDVLAVVRGSAVNQDGASNGLSAPNGPSQQRVITAALEDARLSASDVDLVEAHGTGTALGDPIEVQALQAVYGVERDRPLWLGSLKSNIGHSQAAAGVGGVIKMVQALRAGVMPRTLHASTPSSKIEWAGGGVELLQEARPWSSDAPRRAGVSSFGISGTNAHVILEQAPAAEVTSAEIAGPLPFLVHAKTAEAVREQASRLREHVLAHPSLSLGDLGFSLTGRSKFPHRGAVVAADRDELLAGLDELDLVGSGTGKPSRVLMVFPGQGSQWVRMGLDLAEREPVFAERLRECDAALAEFVDWSVFDKLAEETSQVDVVQPLLWAVMVSLAALWRSHGVEPAGVVGHSQGEIAAATVSGALSLQDGARVVALRAKALRALEGIGGMASLRVSAEEAEALIDDRLAVAAVNGPAQVIVSGDVSALDELAGKCESYRRIDVSYASHHPQVGQLAEVILNDLEPVSPVGTEIPFYSTVSGEKIDTATLTGEYWLENLKSQVKFFPTVVAALKQGFTHVLEVSPHPVLNAPLEEAAQGIPVLSTLRREGAQQRFRTALAELYVHGGHVDWTPLFDGATRVPLPTYAFQHERYWLEGEAAQDVTAVGLRPAGHGLLGAVLHAAGTGALHLSGRLSPATQPWLADHALGDTVVLPGTAMLEMAVHAGDQLGCPRVEELTHHAPLALPAEVQVTVQAPDESGRCAFALHSRSGDEDWVQNAEGTLVKGTAAADTGLTEWPPRDAHPLDVEAFYPALAEAGLRYGPVFQGLRHAWRRGDELFADVVLPEDQAVGEFVLHPALLDAAVQTAELAGDGTTRLPFSWRGFSVFATGARALRVRVAPTGEDGVTLTVADPTGAPVARVDELISRSAQVAGPAVRLRDAMYRVDWQDWTAPAMPEPVEIVRWPATGSTASEVIETTLRRIQEWLAEPGEARLVVECADTLEHAGLPGLVRTVAAEFPGRVALLVTDGSEVDDDVLATDEPVIGVFDGETRVPRLGRVGAELTLPEGGWRIGNDADPVPYDAGTAPLAPGHVRVRVRAAGVNFRDVLVGLGMYPDPDAVLGSEAAGIVTEVGPGVESVRAGDAVMGMFTECATFGALAVTDARLVVPVPGGWTFEQAGATPVAFLTAFYALSDLAKLTAGEQVLIHTATGGVGMAALQLARHWGADVFTTASPAKWDTLRALDVPLERIASSRALDFEADFREVAGGVDVVLNSLAHEHTDASLRLLRPGGRFVDMGKTDVRDPESVAAAHEGVSYRAFDLIEAGPDRLGEILAELRGLFAEGVLTPLPVRSWPMQQARQALRFVQAARHVGKVALTLPEPLDPARPVLVTGGTGTLGALLARHLVTTYGVRHLVLTSRRGPEAADGLGDELRTLGAESVDIVACDVAERDAVDTLIARYPKLGAVFHTAGVLDDALSVNLTPEQLAKVLRPKVIAGTHLHEATRNLDLSHFVLFSSAAGVLGDAGQANYAAANTWLDELARRRRAQGLPGLSLSWGLWDDVSGMTGHLSDAERARMAADGMRPLPAEHALGLLDAAMTSTHPHYVPIALTVGTQPEPLFRALVKATRADAQTVVTTGLAGQLAALTGEQQLHLLETVVAAQVNHVLGHAEERPADLDQPFKTQGFDSLTAVELRNRLTARTGVRLPATLIYDHPNPRHVARLLHAGLAPEQAGGSSVLDRIDALEAALAGTDEDRAEITDRLRALLDRWTGGAGGEDDVDDASADELLDIIAKEFGRS</sequence>
<dbReference type="InterPro" id="IPR013968">
    <property type="entry name" value="PKS_KR"/>
</dbReference>
<keyword evidence="3" id="KW-0596">Phosphopantetheine</keyword>
<dbReference type="PROSITE" id="PS00606">
    <property type="entry name" value="KS3_1"/>
    <property type="match status" value="1"/>
</dbReference>
<dbReference type="GO" id="GO:0004312">
    <property type="term" value="F:fatty acid synthase activity"/>
    <property type="evidence" value="ECO:0007669"/>
    <property type="project" value="TreeGrafter"/>
</dbReference>
<evidence type="ECO:0000256" key="2">
    <source>
        <dbReference type="ARBA" id="ARBA00004792"/>
    </source>
</evidence>
<feature type="region of interest" description="C-terminal hotdog fold" evidence="9">
    <location>
        <begin position="1026"/>
        <end position="1159"/>
    </location>
</feature>
<dbReference type="InterPro" id="IPR050091">
    <property type="entry name" value="PKS_NRPS_Biosynth_Enz"/>
</dbReference>
<dbReference type="InterPro" id="IPR015083">
    <property type="entry name" value="NorB/c/GfsB-D-like_docking"/>
</dbReference>
<dbReference type="InterPro" id="IPR042104">
    <property type="entry name" value="PKS_dehydratase_sf"/>
</dbReference>
<dbReference type="InterPro" id="IPR016039">
    <property type="entry name" value="Thiolase-like"/>
</dbReference>
<feature type="active site" description="Proton donor; for dehydratase activity" evidence="9">
    <location>
        <position position="1085"/>
    </location>
</feature>
<dbReference type="InterPro" id="IPR009081">
    <property type="entry name" value="PP-bd_ACP"/>
</dbReference>
<dbReference type="EMBL" id="JAMXQV010000046">
    <property type="protein sequence ID" value="MCR6490468.1"/>
    <property type="molecule type" value="Genomic_DNA"/>
</dbReference>
<dbReference type="SMART" id="SM01294">
    <property type="entry name" value="PKS_PP_betabranch"/>
    <property type="match status" value="1"/>
</dbReference>
<dbReference type="InterPro" id="IPR001227">
    <property type="entry name" value="Ac_transferase_dom_sf"/>
</dbReference>
<evidence type="ECO:0000313" key="14">
    <source>
        <dbReference type="Proteomes" id="UP001144096"/>
    </source>
</evidence>
<proteinExistence type="predicted"/>
<evidence type="ECO:0000256" key="3">
    <source>
        <dbReference type="ARBA" id="ARBA00022450"/>
    </source>
</evidence>
<dbReference type="InterPro" id="IPR049900">
    <property type="entry name" value="PKS_mFAS_DH"/>
</dbReference>
<dbReference type="InterPro" id="IPR049552">
    <property type="entry name" value="PKS_DH_N"/>
</dbReference>
<dbReference type="Pfam" id="PF00109">
    <property type="entry name" value="ketoacyl-synt"/>
    <property type="match status" value="1"/>
</dbReference>
<dbReference type="Gene3D" id="3.30.70.3290">
    <property type="match status" value="1"/>
</dbReference>
<dbReference type="SMART" id="SM00829">
    <property type="entry name" value="PKS_ER"/>
    <property type="match status" value="1"/>
</dbReference>
<evidence type="ECO:0000256" key="8">
    <source>
        <dbReference type="ARBA" id="ARBA00023315"/>
    </source>
</evidence>
<dbReference type="Pfam" id="PF21089">
    <property type="entry name" value="PKS_DH_N"/>
    <property type="match status" value="1"/>
</dbReference>
<dbReference type="FunFam" id="3.40.50.720:FF:000209">
    <property type="entry name" value="Polyketide synthase Pks12"/>
    <property type="match status" value="1"/>
</dbReference>
<dbReference type="SUPFAM" id="SSF51735">
    <property type="entry name" value="NAD(P)-binding Rossmann-fold domains"/>
    <property type="match status" value="3"/>
</dbReference>
<dbReference type="SMART" id="SM00827">
    <property type="entry name" value="PKS_AT"/>
    <property type="match status" value="1"/>
</dbReference>
<dbReference type="InterPro" id="IPR020843">
    <property type="entry name" value="ER"/>
</dbReference>
<feature type="domain" description="Carrier" evidence="10">
    <location>
        <begin position="1878"/>
        <end position="1953"/>
    </location>
</feature>
<dbReference type="InterPro" id="IPR016036">
    <property type="entry name" value="Malonyl_transacylase_ACP-bd"/>
</dbReference>
<name>A0A9X2NM06_9PSEU</name>
<dbReference type="Gene3D" id="3.40.50.720">
    <property type="entry name" value="NAD(P)-binding Rossmann-like Domain"/>
    <property type="match status" value="1"/>
</dbReference>
<comment type="cofactor">
    <cofactor evidence="1">
        <name>pantetheine 4'-phosphate</name>
        <dbReference type="ChEBI" id="CHEBI:47942"/>
    </cofactor>
</comment>
<dbReference type="Gene3D" id="3.40.366.10">
    <property type="entry name" value="Malonyl-Coenzyme A Acyl Carrier Protein, domain 2"/>
    <property type="match status" value="1"/>
</dbReference>
<dbReference type="Pfam" id="PF08990">
    <property type="entry name" value="Docking"/>
    <property type="match status" value="1"/>
</dbReference>
<dbReference type="PROSITE" id="PS52004">
    <property type="entry name" value="KS3_2"/>
    <property type="match status" value="1"/>
</dbReference>
<dbReference type="InterPro" id="IPR032821">
    <property type="entry name" value="PKS_assoc"/>
</dbReference>
<evidence type="ECO:0000259" key="11">
    <source>
        <dbReference type="PROSITE" id="PS52004"/>
    </source>
</evidence>
<dbReference type="Pfam" id="PF16197">
    <property type="entry name" value="KAsynt_C_assoc"/>
    <property type="match status" value="1"/>
</dbReference>
<dbReference type="InterPro" id="IPR020806">
    <property type="entry name" value="PKS_PP-bd"/>
</dbReference>
<accession>A0A9X2NM06</accession>
<dbReference type="InterPro" id="IPR011032">
    <property type="entry name" value="GroES-like_sf"/>
</dbReference>
<comment type="caution">
    <text evidence="13">The sequence shown here is derived from an EMBL/GenBank/DDBJ whole genome shotgun (WGS) entry which is preliminary data.</text>
</comment>
<dbReference type="SMART" id="SM00826">
    <property type="entry name" value="PKS_DH"/>
    <property type="match status" value="1"/>
</dbReference>
<dbReference type="InterPro" id="IPR036736">
    <property type="entry name" value="ACP-like_sf"/>
</dbReference>
<dbReference type="PROSITE" id="PS50075">
    <property type="entry name" value="CARRIER"/>
    <property type="match status" value="1"/>
</dbReference>
<feature type="domain" description="Ketosynthase family 3 (KS3)" evidence="11">
    <location>
        <begin position="34"/>
        <end position="457"/>
    </location>
</feature>
<dbReference type="Pfam" id="PF00698">
    <property type="entry name" value="Acyl_transf_1"/>
    <property type="match status" value="1"/>
</dbReference>
<keyword evidence="5" id="KW-0808">Transferase</keyword>
<dbReference type="Pfam" id="PF02801">
    <property type="entry name" value="Ketoacyl-synt_C"/>
    <property type="match status" value="1"/>
</dbReference>
<dbReference type="CDD" id="cd00833">
    <property type="entry name" value="PKS"/>
    <property type="match status" value="1"/>
</dbReference>
<dbReference type="Pfam" id="PF08240">
    <property type="entry name" value="ADH_N"/>
    <property type="match status" value="1"/>
</dbReference>
<reference evidence="13" key="1">
    <citation type="submission" date="2022-06" db="EMBL/GenBank/DDBJ databases">
        <title>Amycolatopsis iheyaensis sp. nov., a new species of the genus Amycolatopsis isolated from soil in Iheya island, Japan.</title>
        <authorList>
            <person name="Ngamcharungchit C."/>
            <person name="Kanto H."/>
            <person name="Take A."/>
            <person name="Intra B."/>
            <person name="Matsumoto A."/>
            <person name="Panbangred W."/>
            <person name="Inahashi Y."/>
        </authorList>
    </citation>
    <scope>NUCLEOTIDE SEQUENCE</scope>
    <source>
        <strain evidence="13">OK19-0408</strain>
    </source>
</reference>
<feature type="region of interest" description="N-terminal hotdog fold" evidence="9">
    <location>
        <begin position="897"/>
        <end position="1014"/>
    </location>
</feature>
<evidence type="ECO:0000259" key="12">
    <source>
        <dbReference type="PROSITE" id="PS52019"/>
    </source>
</evidence>
<dbReference type="Pfam" id="PF14765">
    <property type="entry name" value="PS-DH"/>
    <property type="match status" value="1"/>
</dbReference>
<dbReference type="SUPFAM" id="SSF47336">
    <property type="entry name" value="ACP-like"/>
    <property type="match status" value="1"/>
</dbReference>
<dbReference type="InterPro" id="IPR014043">
    <property type="entry name" value="Acyl_transferase_dom"/>
</dbReference>
<dbReference type="InterPro" id="IPR049551">
    <property type="entry name" value="PKS_DH_C"/>
</dbReference>
<dbReference type="PROSITE" id="PS52019">
    <property type="entry name" value="PKS_MFAS_DH"/>
    <property type="match status" value="1"/>
</dbReference>
<dbReference type="SUPFAM" id="SSF50129">
    <property type="entry name" value="GroES-like"/>
    <property type="match status" value="1"/>
</dbReference>
<dbReference type="InterPro" id="IPR036291">
    <property type="entry name" value="NAD(P)-bd_dom_sf"/>
</dbReference>
<dbReference type="Pfam" id="PF13602">
    <property type="entry name" value="ADH_zinc_N_2"/>
    <property type="match status" value="1"/>
</dbReference>
<dbReference type="SUPFAM" id="SSF52151">
    <property type="entry name" value="FabD/lysophospholipase-like"/>
    <property type="match status" value="1"/>
</dbReference>
<keyword evidence="4" id="KW-0597">Phosphoprotein</keyword>
<organism evidence="13 14">
    <name type="scientific">Amycolatopsis iheyensis</name>
    <dbReference type="NCBI Taxonomy" id="2945988"/>
    <lineage>
        <taxon>Bacteria</taxon>
        <taxon>Bacillati</taxon>
        <taxon>Actinomycetota</taxon>
        <taxon>Actinomycetes</taxon>
        <taxon>Pseudonocardiales</taxon>
        <taxon>Pseudonocardiaceae</taxon>
        <taxon>Amycolatopsis</taxon>
    </lineage>
</organism>
<protein>
    <submittedName>
        <fullName evidence="13">SDR family NAD(P)-dependent oxidoreductase</fullName>
    </submittedName>
</protein>
<feature type="active site" description="Proton acceptor; for dehydratase activity" evidence="9">
    <location>
        <position position="929"/>
    </location>
</feature>
<dbReference type="RefSeq" id="WP_257927032.1">
    <property type="nucleotide sequence ID" value="NZ_JAMXQV010000046.1"/>
</dbReference>
<dbReference type="InterPro" id="IPR014031">
    <property type="entry name" value="Ketoacyl_synth_C"/>
</dbReference>
<dbReference type="Pfam" id="PF08659">
    <property type="entry name" value="KR"/>
    <property type="match status" value="1"/>
</dbReference>
<dbReference type="Gene3D" id="3.40.47.10">
    <property type="match status" value="1"/>
</dbReference>
<evidence type="ECO:0000256" key="4">
    <source>
        <dbReference type="ARBA" id="ARBA00022553"/>
    </source>
</evidence>
<dbReference type="FunFam" id="3.40.47.10:FF:000019">
    <property type="entry name" value="Polyketide synthase type I"/>
    <property type="match status" value="1"/>
</dbReference>
<keyword evidence="14" id="KW-1185">Reference proteome</keyword>
<dbReference type="SMART" id="SM00822">
    <property type="entry name" value="PKS_KR"/>
    <property type="match status" value="1"/>
</dbReference>
<dbReference type="InterPro" id="IPR013154">
    <property type="entry name" value="ADH-like_N"/>
</dbReference>
<evidence type="ECO:0000256" key="7">
    <source>
        <dbReference type="ARBA" id="ARBA00023268"/>
    </source>
</evidence>
<keyword evidence="8" id="KW-0012">Acyltransferase</keyword>
<dbReference type="InterPro" id="IPR020841">
    <property type="entry name" value="PKS_Beta-ketoAc_synthase_dom"/>
</dbReference>
<evidence type="ECO:0000313" key="13">
    <source>
        <dbReference type="EMBL" id="MCR6490468.1"/>
    </source>
</evidence>
<evidence type="ECO:0000256" key="5">
    <source>
        <dbReference type="ARBA" id="ARBA00022679"/>
    </source>
</evidence>